<feature type="region of interest" description="Disordered" evidence="1">
    <location>
        <begin position="408"/>
        <end position="455"/>
    </location>
</feature>
<reference evidence="2" key="1">
    <citation type="submission" date="2016-01" db="EMBL/GenBank/DDBJ databases">
        <authorList>
            <person name="Peeters C."/>
        </authorList>
    </citation>
    <scope>NUCLEOTIDE SEQUENCE [LARGE SCALE GENOMIC DNA]</scope>
    <source>
        <strain evidence="2">LMG 29325</strain>
    </source>
</reference>
<comment type="caution">
    <text evidence="2">The sequence shown here is derived from an EMBL/GenBank/DDBJ whole genome shotgun (WGS) entry which is preliminary data.</text>
</comment>
<keyword evidence="3" id="KW-1185">Reference proteome</keyword>
<dbReference type="AlphaFoldDB" id="A0A158DT08"/>
<feature type="compositionally biased region" description="Basic residues" evidence="1">
    <location>
        <begin position="417"/>
        <end position="433"/>
    </location>
</feature>
<name>A0A158DT08_9BURK</name>
<evidence type="ECO:0000256" key="1">
    <source>
        <dbReference type="SAM" id="MobiDB-lite"/>
    </source>
</evidence>
<accession>A0A158DT08</accession>
<organism evidence="2 3">
    <name type="scientific">Caballeronia glebae</name>
    <dbReference type="NCBI Taxonomy" id="1777143"/>
    <lineage>
        <taxon>Bacteria</taxon>
        <taxon>Pseudomonadati</taxon>
        <taxon>Pseudomonadota</taxon>
        <taxon>Betaproteobacteria</taxon>
        <taxon>Burkholderiales</taxon>
        <taxon>Burkholderiaceae</taxon>
        <taxon>Caballeronia</taxon>
    </lineage>
</organism>
<gene>
    <name evidence="2" type="ORF">AWB82_07155</name>
</gene>
<dbReference type="EMBL" id="FCOJ02000122">
    <property type="protein sequence ID" value="SAK97708.1"/>
    <property type="molecule type" value="Genomic_DNA"/>
</dbReference>
<sequence length="486" mass="54954">MRERRDRSAAAIRLQSGDGRALQQKWQQFRLVEDLGNELAVVQVVARERGFVFAKPPLDLVHARIRAVDRLAFAQQRPRDVFQTERRKIPRRRAQRLDAVDHEPSRDRNEPVIAVHAVLAPFGRAAVAAERERHAVVVGVSLENAQVELHDIPADDRVRIVSRDPRDEPAQHVGAGIAIVEGEIGIGVIGTARSVGRRPEHVHLTRAAAFERDRIKLALHARFDIERHDSQRRTVIRRGLQLARNVTVARHALERRRRRDESLHQIALVRTDIGFEDLNARASQVLFEREQLAILRAIEPEHRLLAKVLERQLAHIRVPHAGDDRFRLRAIVRANERDARLRRDEDFSRAVIGCEPEIDFRPGRGVAPVTSQQKTLLCRSQADIFECACHRSILLGGKNKARHAIRRRASKFGTTGKKVKRGSGRPVTHHPRGRSPEEGRRPLPPKLPVRPGSPVAAVTPLRYRVPCAPHAPALRSSTSPPPERLL</sequence>
<evidence type="ECO:0000313" key="2">
    <source>
        <dbReference type="EMBL" id="SAK97708.1"/>
    </source>
</evidence>
<protein>
    <submittedName>
        <fullName evidence="2">Uncharacterized protein</fullName>
    </submittedName>
</protein>
<evidence type="ECO:0000313" key="3">
    <source>
        <dbReference type="Proteomes" id="UP000054596"/>
    </source>
</evidence>
<dbReference type="Proteomes" id="UP000054596">
    <property type="component" value="Unassembled WGS sequence"/>
</dbReference>
<proteinExistence type="predicted"/>